<accession>A0A8S5Q6K3</accession>
<evidence type="ECO:0000313" key="1">
    <source>
        <dbReference type="EMBL" id="DAE14465.1"/>
    </source>
</evidence>
<reference evidence="1" key="1">
    <citation type="journal article" date="2021" name="Proc. Natl. Acad. Sci. U.S.A.">
        <title>A Catalog of Tens of Thousands of Viruses from Human Metagenomes Reveals Hidden Associations with Chronic Diseases.</title>
        <authorList>
            <person name="Tisza M.J."/>
            <person name="Buck C.B."/>
        </authorList>
    </citation>
    <scope>NUCLEOTIDE SEQUENCE</scope>
    <source>
        <strain evidence="1">CtHiz26</strain>
    </source>
</reference>
<organism evidence="1">
    <name type="scientific">Siphoviridae sp. ctHiz26</name>
    <dbReference type="NCBI Taxonomy" id="2825423"/>
    <lineage>
        <taxon>Viruses</taxon>
        <taxon>Duplodnaviria</taxon>
        <taxon>Heunggongvirae</taxon>
        <taxon>Uroviricota</taxon>
        <taxon>Caudoviricetes</taxon>
    </lineage>
</organism>
<proteinExistence type="predicted"/>
<dbReference type="EMBL" id="BK015583">
    <property type="protein sequence ID" value="DAE14465.1"/>
    <property type="molecule type" value="Genomic_DNA"/>
</dbReference>
<sequence>MKKKIKTWLIHLLGGVTVSESQEHYKSICYNSAYISLTIIKEYAEALYGKPADEWCKLMYEEICKHLGSLTDGTDEERPTAHP</sequence>
<protein>
    <submittedName>
        <fullName evidence="1">Structural glycoprotein p40/gp41 conserved region</fullName>
    </submittedName>
</protein>
<name>A0A8S5Q6K3_9CAUD</name>